<dbReference type="Proteomes" id="UP001153269">
    <property type="component" value="Unassembled WGS sequence"/>
</dbReference>
<proteinExistence type="predicted"/>
<keyword evidence="2" id="KW-1185">Reference proteome</keyword>
<accession>A0A9N7Z5X2</accession>
<reference evidence="1" key="1">
    <citation type="submission" date="2020-03" db="EMBL/GenBank/DDBJ databases">
        <authorList>
            <person name="Weist P."/>
        </authorList>
    </citation>
    <scope>NUCLEOTIDE SEQUENCE</scope>
</reference>
<name>A0A9N7Z5X2_PLEPL</name>
<organism evidence="1 2">
    <name type="scientific">Pleuronectes platessa</name>
    <name type="common">European plaice</name>
    <dbReference type="NCBI Taxonomy" id="8262"/>
    <lineage>
        <taxon>Eukaryota</taxon>
        <taxon>Metazoa</taxon>
        <taxon>Chordata</taxon>
        <taxon>Craniata</taxon>
        <taxon>Vertebrata</taxon>
        <taxon>Euteleostomi</taxon>
        <taxon>Actinopterygii</taxon>
        <taxon>Neopterygii</taxon>
        <taxon>Teleostei</taxon>
        <taxon>Neoteleostei</taxon>
        <taxon>Acanthomorphata</taxon>
        <taxon>Carangaria</taxon>
        <taxon>Pleuronectiformes</taxon>
        <taxon>Pleuronectoidei</taxon>
        <taxon>Pleuronectidae</taxon>
        <taxon>Pleuronectes</taxon>
    </lineage>
</organism>
<dbReference type="EMBL" id="CADEAL010004035">
    <property type="protein sequence ID" value="CAB1449969.1"/>
    <property type="molecule type" value="Genomic_DNA"/>
</dbReference>
<comment type="caution">
    <text evidence="1">The sequence shown here is derived from an EMBL/GenBank/DDBJ whole genome shotgun (WGS) entry which is preliminary data.</text>
</comment>
<dbReference type="AlphaFoldDB" id="A0A9N7Z5X2"/>
<gene>
    <name evidence="1" type="ORF">PLEPLA_LOCUS37655</name>
</gene>
<evidence type="ECO:0000313" key="2">
    <source>
        <dbReference type="Proteomes" id="UP001153269"/>
    </source>
</evidence>
<sequence>MRQCCWEHWSHTGVTLESHWSHTGIILESHWSHTGVTMESHWSHTGVTLESHWSHTGVTMESHWSHTGATLESQWSHTGVTLESHWSHTGVTLSVLMLAHNRAPHGPRCGCGGFTVWAQFVQLQDTGELKFRDYDLLPSAGAATDMFDFILVSDDHRCFLIEASTGSCHSLLRVCRSFDWKLLLLLIS</sequence>
<evidence type="ECO:0000313" key="1">
    <source>
        <dbReference type="EMBL" id="CAB1449969.1"/>
    </source>
</evidence>
<protein>
    <submittedName>
        <fullName evidence="1">Uncharacterized protein</fullName>
    </submittedName>
</protein>